<dbReference type="GO" id="GO:0004792">
    <property type="term" value="F:thiosulfate-cyanide sulfurtransferase activity"/>
    <property type="evidence" value="ECO:0007669"/>
    <property type="project" value="TreeGrafter"/>
</dbReference>
<dbReference type="FunFam" id="3.40.50.720:FF:000033">
    <property type="entry name" value="Adenylyltransferase and sulfurtransferase MOCS3"/>
    <property type="match status" value="1"/>
</dbReference>
<feature type="domain" description="Rhodanese" evidence="13">
    <location>
        <begin position="346"/>
        <end position="437"/>
    </location>
</feature>
<evidence type="ECO:0000313" key="15">
    <source>
        <dbReference type="Proteomes" id="UP000593765"/>
    </source>
</evidence>
<evidence type="ECO:0000256" key="7">
    <source>
        <dbReference type="ARBA" id="ARBA00063809"/>
    </source>
</evidence>
<comment type="similarity">
    <text evidence="1">Belongs to the HesA/MoeB/ThiF family.</text>
</comment>
<organism evidence="14 15">
    <name type="scientific">Humisphaera borealis</name>
    <dbReference type="NCBI Taxonomy" id="2807512"/>
    <lineage>
        <taxon>Bacteria</taxon>
        <taxon>Pseudomonadati</taxon>
        <taxon>Planctomycetota</taxon>
        <taxon>Phycisphaerae</taxon>
        <taxon>Tepidisphaerales</taxon>
        <taxon>Tepidisphaeraceae</taxon>
        <taxon>Humisphaera</taxon>
    </lineage>
</organism>
<dbReference type="Gene3D" id="3.40.50.720">
    <property type="entry name" value="NAD(P)-binding Rossmann-like Domain"/>
    <property type="match status" value="1"/>
</dbReference>
<evidence type="ECO:0000256" key="6">
    <source>
        <dbReference type="ARBA" id="ARBA00055169"/>
    </source>
</evidence>
<dbReference type="InterPro" id="IPR000594">
    <property type="entry name" value="ThiF_NAD_FAD-bd"/>
</dbReference>
<dbReference type="InterPro" id="IPR035985">
    <property type="entry name" value="Ubiquitin-activating_enz"/>
</dbReference>
<dbReference type="RefSeq" id="WP_206294113.1">
    <property type="nucleotide sequence ID" value="NZ_CP063458.1"/>
</dbReference>
<comment type="subunit">
    <text evidence="7">Homodimer. Forms a stable heterotetrameric complex of 2 MoeB and 2 MoaD during adenylation of MoaD.</text>
</comment>
<keyword evidence="2" id="KW-0808">Transferase</keyword>
<dbReference type="SMART" id="SM00450">
    <property type="entry name" value="RHOD"/>
    <property type="match status" value="1"/>
</dbReference>
<gene>
    <name evidence="14" type="primary">moeB</name>
    <name evidence="14" type="ORF">IPV69_06500</name>
</gene>
<accession>A0A7M2WZU8</accession>
<proteinExistence type="inferred from homology"/>
<reference evidence="14 15" key="1">
    <citation type="submission" date="2020-10" db="EMBL/GenBank/DDBJ databases">
        <title>Wide distribution of Phycisphaera-like planctomycetes from WD2101 soil group in peatlands and genome analysis of the first cultivated representative.</title>
        <authorList>
            <person name="Dedysh S.N."/>
            <person name="Beletsky A.V."/>
            <person name="Ivanova A."/>
            <person name="Kulichevskaya I.S."/>
            <person name="Suzina N.E."/>
            <person name="Philippov D.A."/>
            <person name="Rakitin A.L."/>
            <person name="Mardanov A.V."/>
            <person name="Ravin N.V."/>
        </authorList>
    </citation>
    <scope>NUCLEOTIDE SEQUENCE [LARGE SCALE GENOMIC DNA]</scope>
    <source>
        <strain evidence="14 15">M1803</strain>
    </source>
</reference>
<dbReference type="EMBL" id="CP063458">
    <property type="protein sequence ID" value="QOV91005.1"/>
    <property type="molecule type" value="Genomic_DNA"/>
</dbReference>
<evidence type="ECO:0000256" key="11">
    <source>
        <dbReference type="ARBA" id="ARBA00075328"/>
    </source>
</evidence>
<comment type="function">
    <text evidence="6">Catalyzes the adenylation by ATP of the carboxyl group of the C-terminal glycine of sulfur carrier protein MoaD.</text>
</comment>
<dbReference type="NCBIfam" id="NF004281">
    <property type="entry name" value="PRK05690.1"/>
    <property type="match status" value="1"/>
</dbReference>
<evidence type="ECO:0000256" key="9">
    <source>
        <dbReference type="ARBA" id="ARBA00073635"/>
    </source>
</evidence>
<dbReference type="SUPFAM" id="SSF52821">
    <property type="entry name" value="Rhodanese/Cell cycle control phosphatase"/>
    <property type="match status" value="1"/>
</dbReference>
<dbReference type="GO" id="GO:0008641">
    <property type="term" value="F:ubiquitin-like modifier activating enzyme activity"/>
    <property type="evidence" value="ECO:0007669"/>
    <property type="project" value="InterPro"/>
</dbReference>
<dbReference type="Gene3D" id="3.40.250.10">
    <property type="entry name" value="Rhodanese-like domain"/>
    <property type="match status" value="1"/>
</dbReference>
<dbReference type="CDD" id="cd00757">
    <property type="entry name" value="ThiF_MoeB_HesA_family"/>
    <property type="match status" value="1"/>
</dbReference>
<dbReference type="AlphaFoldDB" id="A0A7M2WZU8"/>
<dbReference type="Pfam" id="PF00899">
    <property type="entry name" value="ThiF"/>
    <property type="match status" value="1"/>
</dbReference>
<keyword evidence="15" id="KW-1185">Reference proteome</keyword>
<keyword evidence="3" id="KW-0547">Nucleotide-binding</keyword>
<dbReference type="Pfam" id="PF00581">
    <property type="entry name" value="Rhodanese"/>
    <property type="match status" value="1"/>
</dbReference>
<dbReference type="GO" id="GO:0005829">
    <property type="term" value="C:cytosol"/>
    <property type="evidence" value="ECO:0007669"/>
    <property type="project" value="TreeGrafter"/>
</dbReference>
<evidence type="ECO:0000256" key="3">
    <source>
        <dbReference type="ARBA" id="ARBA00022741"/>
    </source>
</evidence>
<evidence type="ECO:0000256" key="12">
    <source>
        <dbReference type="ARBA" id="ARBA00078531"/>
    </source>
</evidence>
<evidence type="ECO:0000256" key="4">
    <source>
        <dbReference type="ARBA" id="ARBA00022840"/>
    </source>
</evidence>
<sequence>MSQPNSPAVAQKAPATQLTNDQVNRYKRHLILPEVGVEGQLKLLNAKILCIGAGGLGCPISLYLAAAGVGTIGLVDIDVVSPSNLQRQILFGVASVGEDKVKAAAKRLKDVNPDCNVIEHKMIVNAENVLDLIKDYDIVIDGTDNFPTRYCVGDACVLLKKPNVYGSIFRFEGMVTVFAPHLPNPLRAGEHGPCYRCMYPEPPDPGSVPSCAEGGVIGVLPGIIGTLQANEVIKLILGVGTPAIGKLTTFSAMDLEFKTFKLRADPSCPICGRNPTITAPIDYEQFCGVPALDPKSLEETQREVKDAKSKGQIPDPNLDARGLPHGYAFNPDWEVTPREVKSLQDKKEEFLLVDCREPHEWAITHLVEKDKLFARNDWPKIPASLAGSEGKKIVIHCRSGARSLQVAQLLRRSGFKDVKSMAGGILLWNKDVNPGGPQY</sequence>
<dbReference type="GO" id="GO:0005524">
    <property type="term" value="F:ATP binding"/>
    <property type="evidence" value="ECO:0007669"/>
    <property type="project" value="UniProtKB-KW"/>
</dbReference>
<dbReference type="PROSITE" id="PS50206">
    <property type="entry name" value="RHODANESE_3"/>
    <property type="match status" value="1"/>
</dbReference>
<name>A0A7M2WZU8_9BACT</name>
<dbReference type="InterPro" id="IPR045886">
    <property type="entry name" value="ThiF/MoeB/HesA"/>
</dbReference>
<protein>
    <recommendedName>
        <fullName evidence="9">Molybdopterin-synthase adenylyltransferase</fullName>
        <ecNumber evidence="8">2.7.7.80</ecNumber>
    </recommendedName>
    <alternativeName>
        <fullName evidence="12">MoaD protein adenylase</fullName>
    </alternativeName>
    <alternativeName>
        <fullName evidence="10">Molybdopterin-converting factor subunit 1 adenylase</fullName>
    </alternativeName>
    <alternativeName>
        <fullName evidence="11">Sulfur carrier protein MoaD adenylyltransferase</fullName>
    </alternativeName>
</protein>
<dbReference type="SUPFAM" id="SSF69572">
    <property type="entry name" value="Activating enzymes of the ubiquitin-like proteins"/>
    <property type="match status" value="1"/>
</dbReference>
<keyword evidence="4" id="KW-0067">ATP-binding</keyword>
<dbReference type="Proteomes" id="UP000593765">
    <property type="component" value="Chromosome"/>
</dbReference>
<evidence type="ECO:0000259" key="13">
    <source>
        <dbReference type="PROSITE" id="PS50206"/>
    </source>
</evidence>
<evidence type="ECO:0000256" key="1">
    <source>
        <dbReference type="ARBA" id="ARBA00009919"/>
    </source>
</evidence>
<dbReference type="InterPro" id="IPR036873">
    <property type="entry name" value="Rhodanese-like_dom_sf"/>
</dbReference>
<evidence type="ECO:0000313" key="14">
    <source>
        <dbReference type="EMBL" id="QOV91005.1"/>
    </source>
</evidence>
<dbReference type="GO" id="GO:0008146">
    <property type="term" value="F:sulfotransferase activity"/>
    <property type="evidence" value="ECO:0007669"/>
    <property type="project" value="TreeGrafter"/>
</dbReference>
<dbReference type="KEGG" id="hbs:IPV69_06500"/>
<dbReference type="CDD" id="cd00158">
    <property type="entry name" value="RHOD"/>
    <property type="match status" value="1"/>
</dbReference>
<evidence type="ECO:0000256" key="2">
    <source>
        <dbReference type="ARBA" id="ARBA00022679"/>
    </source>
</evidence>
<evidence type="ECO:0000256" key="8">
    <source>
        <dbReference type="ARBA" id="ARBA00066884"/>
    </source>
</evidence>
<dbReference type="InterPro" id="IPR001763">
    <property type="entry name" value="Rhodanese-like_dom"/>
</dbReference>
<dbReference type="PANTHER" id="PTHR10953:SF102">
    <property type="entry name" value="ADENYLYLTRANSFERASE AND SULFURTRANSFERASE MOCS3"/>
    <property type="match status" value="1"/>
</dbReference>
<dbReference type="EC" id="2.7.7.80" evidence="8"/>
<keyword evidence="14" id="KW-0548">Nucleotidyltransferase</keyword>
<evidence type="ECO:0000256" key="5">
    <source>
        <dbReference type="ARBA" id="ARBA00052218"/>
    </source>
</evidence>
<comment type="catalytic activity">
    <reaction evidence="5">
        <text>[molybdopterin-synthase sulfur-carrier protein]-C-terminal Gly-Gly + ATP + H(+) = [molybdopterin-synthase sulfur-carrier protein]-C-terminal Gly-Gly-AMP + diphosphate</text>
        <dbReference type="Rhea" id="RHEA:43616"/>
        <dbReference type="Rhea" id="RHEA-COMP:12159"/>
        <dbReference type="Rhea" id="RHEA-COMP:12202"/>
        <dbReference type="ChEBI" id="CHEBI:15378"/>
        <dbReference type="ChEBI" id="CHEBI:30616"/>
        <dbReference type="ChEBI" id="CHEBI:33019"/>
        <dbReference type="ChEBI" id="CHEBI:90618"/>
        <dbReference type="ChEBI" id="CHEBI:90778"/>
        <dbReference type="EC" id="2.7.7.80"/>
    </reaction>
</comment>
<dbReference type="GO" id="GO:0061605">
    <property type="term" value="F:molybdopterin-synthase adenylyltransferase activity"/>
    <property type="evidence" value="ECO:0007669"/>
    <property type="project" value="UniProtKB-EC"/>
</dbReference>
<evidence type="ECO:0000256" key="10">
    <source>
        <dbReference type="ARBA" id="ARBA00075110"/>
    </source>
</evidence>
<dbReference type="PANTHER" id="PTHR10953">
    <property type="entry name" value="UBIQUITIN-ACTIVATING ENZYME E1"/>
    <property type="match status" value="1"/>
</dbReference>